<accession>A0A5C7VQ18</accession>
<reference evidence="1 2" key="1">
    <citation type="submission" date="2018-09" db="EMBL/GenBank/DDBJ databases">
        <title>Metagenome Assembled Genomes from an Advanced Water Purification Facility.</title>
        <authorList>
            <person name="Stamps B.W."/>
            <person name="Spear J.R."/>
        </authorList>
    </citation>
    <scope>NUCLEOTIDE SEQUENCE [LARGE SCALE GENOMIC DNA]</scope>
    <source>
        <strain evidence="1">Bin_54_1</strain>
    </source>
</reference>
<dbReference type="AlphaFoldDB" id="A0A5C7VQ18"/>
<sequence>MKSINASDFWQWAYSDFMSNALRGVLAEYIVAHAANCTHCPRTEWDAYDLQTQSGLKIEVKSAAYLQSWEQKRHSPIRFDVAPKKGWDARTNQSAKEASRSADLYVFCVFSAKEKESADPLNPSQWFFLMCPTSLLNERLETQKSVSLSSLEAIGLKRLSFEALRTTVAYIEAAQAR</sequence>
<dbReference type="Proteomes" id="UP000321055">
    <property type="component" value="Unassembled WGS sequence"/>
</dbReference>
<protein>
    <submittedName>
        <fullName evidence="1">Uncharacterized protein</fullName>
    </submittedName>
</protein>
<organism evidence="1 2">
    <name type="scientific">Nitrosomonas oligotropha</name>
    <dbReference type="NCBI Taxonomy" id="42354"/>
    <lineage>
        <taxon>Bacteria</taxon>
        <taxon>Pseudomonadati</taxon>
        <taxon>Pseudomonadota</taxon>
        <taxon>Betaproteobacteria</taxon>
        <taxon>Nitrosomonadales</taxon>
        <taxon>Nitrosomonadaceae</taxon>
        <taxon>Nitrosomonas</taxon>
    </lineage>
</organism>
<dbReference type="EMBL" id="SSFX01000084">
    <property type="protein sequence ID" value="TXI27129.1"/>
    <property type="molecule type" value="Genomic_DNA"/>
</dbReference>
<proteinExistence type="predicted"/>
<name>A0A5C7VQ18_9PROT</name>
<evidence type="ECO:0000313" key="1">
    <source>
        <dbReference type="EMBL" id="TXI27129.1"/>
    </source>
</evidence>
<comment type="caution">
    <text evidence="1">The sequence shown here is derived from an EMBL/GenBank/DDBJ whole genome shotgun (WGS) entry which is preliminary data.</text>
</comment>
<evidence type="ECO:0000313" key="2">
    <source>
        <dbReference type="Proteomes" id="UP000321055"/>
    </source>
</evidence>
<gene>
    <name evidence="1" type="ORF">E6Q60_10570</name>
</gene>